<dbReference type="Gene3D" id="1.10.10.10">
    <property type="entry name" value="Winged helix-like DNA-binding domain superfamily/Winged helix DNA-binding domain"/>
    <property type="match status" value="1"/>
</dbReference>
<dbReference type="SUPFAM" id="SSF46785">
    <property type="entry name" value="Winged helix' DNA-binding domain"/>
    <property type="match status" value="1"/>
</dbReference>
<comment type="caution">
    <text evidence="6">The sequence shown here is derived from an EMBL/GenBank/DDBJ whole genome shotgun (WGS) entry which is preliminary data.</text>
</comment>
<accession>A0ABS5LQW0</accession>
<keyword evidence="7" id="KW-1185">Reference proteome</keyword>
<dbReference type="InterPro" id="IPR005119">
    <property type="entry name" value="LysR_subst-bd"/>
</dbReference>
<dbReference type="InterPro" id="IPR000847">
    <property type="entry name" value="LysR_HTH_N"/>
</dbReference>
<evidence type="ECO:0000313" key="6">
    <source>
        <dbReference type="EMBL" id="MBS3018885.1"/>
    </source>
</evidence>
<sequence>MTHRGELPVSCRIEYGLDQTLRIMMKTHLLRYFVVLAEELHFGRAAQRLCITQPPLSMALKALEQDLGTVLMERDAKNVKLTPAGEAFLHEARKVLAQLQHAAEVVRGVAQGLQGRLDIGITGSMVYRQVPGFCRAFRAERPLVELCLHEMSTRDQLQAIASGQIDCGFLNIGTPHDDIRTMSIGEEPFVCCLPSDHALAQRGEIDLRELAQDTFVMFAREVAPANYDNVIACLQQAGIHPHTRHAARQWLTVMALVSAGQGVALVPACMQTVGMNGVRFAALRGSRVTTPAVLAWRPQGMPAVLEAFVASVQNLVEAGQPGLLNGVR</sequence>
<evidence type="ECO:0000259" key="5">
    <source>
        <dbReference type="PROSITE" id="PS50931"/>
    </source>
</evidence>
<evidence type="ECO:0000256" key="3">
    <source>
        <dbReference type="ARBA" id="ARBA00023125"/>
    </source>
</evidence>
<evidence type="ECO:0000313" key="7">
    <source>
        <dbReference type="Proteomes" id="UP001647436"/>
    </source>
</evidence>
<dbReference type="PANTHER" id="PTHR30346">
    <property type="entry name" value="TRANSCRIPTIONAL DUAL REGULATOR HCAR-RELATED"/>
    <property type="match status" value="1"/>
</dbReference>
<dbReference type="PRINTS" id="PR00039">
    <property type="entry name" value="HTHLYSR"/>
</dbReference>
<dbReference type="PANTHER" id="PTHR30346:SF28">
    <property type="entry name" value="HTH-TYPE TRANSCRIPTIONAL REGULATOR CYNR"/>
    <property type="match status" value="1"/>
</dbReference>
<protein>
    <submittedName>
        <fullName evidence="6">HTH-type transcriptional regulator BenM</fullName>
    </submittedName>
</protein>
<dbReference type="InterPro" id="IPR036390">
    <property type="entry name" value="WH_DNA-bd_sf"/>
</dbReference>
<evidence type="ECO:0000256" key="2">
    <source>
        <dbReference type="ARBA" id="ARBA00023015"/>
    </source>
</evidence>
<keyword evidence="4" id="KW-0804">Transcription</keyword>
<dbReference type="Gene3D" id="3.40.190.10">
    <property type="entry name" value="Periplasmic binding protein-like II"/>
    <property type="match status" value="2"/>
</dbReference>
<dbReference type="EMBL" id="JAANES010000001">
    <property type="protein sequence ID" value="MBS3018885.1"/>
    <property type="molecule type" value="Genomic_DNA"/>
</dbReference>
<evidence type="ECO:0000256" key="1">
    <source>
        <dbReference type="ARBA" id="ARBA00009437"/>
    </source>
</evidence>
<dbReference type="Proteomes" id="UP001647436">
    <property type="component" value="Unassembled WGS sequence"/>
</dbReference>
<reference evidence="6 7" key="1">
    <citation type="submission" date="2020-03" db="EMBL/GenBank/DDBJ databases">
        <title>The role of nitrogen metabolism on polyethylene biodegradation.</title>
        <authorList>
            <person name="Peixoto J."/>
            <person name="Vizzotto C.S."/>
            <person name="Ramos A."/>
            <person name="Alves G."/>
            <person name="Steindorff A."/>
            <person name="Kruger R."/>
        </authorList>
    </citation>
    <scope>NUCLEOTIDE SEQUENCE [LARGE SCALE GENOMIC DNA]</scope>
    <source>
        <strain evidence="6 7">PE63</strain>
    </source>
</reference>
<dbReference type="InterPro" id="IPR036388">
    <property type="entry name" value="WH-like_DNA-bd_sf"/>
</dbReference>
<keyword evidence="2" id="KW-0805">Transcription regulation</keyword>
<proteinExistence type="inferred from homology"/>
<dbReference type="PROSITE" id="PS50931">
    <property type="entry name" value="HTH_LYSR"/>
    <property type="match status" value="1"/>
</dbReference>
<keyword evidence="3" id="KW-0238">DNA-binding</keyword>
<dbReference type="Pfam" id="PF00126">
    <property type="entry name" value="HTH_1"/>
    <property type="match status" value="1"/>
</dbReference>
<name>A0ABS5LQW0_9BURK</name>
<evidence type="ECO:0000256" key="4">
    <source>
        <dbReference type="ARBA" id="ARBA00023163"/>
    </source>
</evidence>
<feature type="domain" description="HTH lysR-type" evidence="5">
    <location>
        <begin position="25"/>
        <end position="82"/>
    </location>
</feature>
<gene>
    <name evidence="6" type="primary">benM_2</name>
    <name evidence="6" type="ORF">DJFAAGMI_01620</name>
</gene>
<dbReference type="SUPFAM" id="SSF53850">
    <property type="entry name" value="Periplasmic binding protein-like II"/>
    <property type="match status" value="1"/>
</dbReference>
<comment type="similarity">
    <text evidence="1">Belongs to the LysR transcriptional regulatory family.</text>
</comment>
<organism evidence="6 7">
    <name type="scientific">Comamonas brasiliensis</name>
    <dbReference type="NCBI Taxonomy" id="1812482"/>
    <lineage>
        <taxon>Bacteria</taxon>
        <taxon>Pseudomonadati</taxon>
        <taxon>Pseudomonadota</taxon>
        <taxon>Betaproteobacteria</taxon>
        <taxon>Burkholderiales</taxon>
        <taxon>Comamonadaceae</taxon>
        <taxon>Comamonas</taxon>
    </lineage>
</organism>
<dbReference type="Pfam" id="PF03466">
    <property type="entry name" value="LysR_substrate"/>
    <property type="match status" value="1"/>
</dbReference>